<evidence type="ECO:0000313" key="1">
    <source>
        <dbReference type="EMBL" id="VEN39802.1"/>
    </source>
</evidence>
<dbReference type="OrthoDB" id="17335at2759"/>
<organism evidence="1 2">
    <name type="scientific">Callosobruchus maculatus</name>
    <name type="common">Southern cowpea weevil</name>
    <name type="synonym">Pulse bruchid</name>
    <dbReference type="NCBI Taxonomy" id="64391"/>
    <lineage>
        <taxon>Eukaryota</taxon>
        <taxon>Metazoa</taxon>
        <taxon>Ecdysozoa</taxon>
        <taxon>Arthropoda</taxon>
        <taxon>Hexapoda</taxon>
        <taxon>Insecta</taxon>
        <taxon>Pterygota</taxon>
        <taxon>Neoptera</taxon>
        <taxon>Endopterygota</taxon>
        <taxon>Coleoptera</taxon>
        <taxon>Polyphaga</taxon>
        <taxon>Cucujiformia</taxon>
        <taxon>Chrysomeloidea</taxon>
        <taxon>Chrysomelidae</taxon>
        <taxon>Bruchinae</taxon>
        <taxon>Bruchini</taxon>
        <taxon>Callosobruchus</taxon>
    </lineage>
</organism>
<sequence length="153" mass="17828">MIDLEVQRCTLRLHYRVQLKDVVEKVHYKCGFRILVVTKDKKTGAEDLVDIVEEQANTSCFEYPEEGSFVAKEKALIEPNTDMMERTNHSKQYPEQRLTQAYRSNMNVCMEALGTNWTNHSKQYPEQRLTQAYRSNMNVCMEALGTNCNLQPE</sequence>
<accession>A0A653BW07</accession>
<protein>
    <submittedName>
        <fullName evidence="1">Uncharacterized protein</fullName>
    </submittedName>
</protein>
<reference evidence="1 2" key="1">
    <citation type="submission" date="2019-01" db="EMBL/GenBank/DDBJ databases">
        <authorList>
            <person name="Sayadi A."/>
        </authorList>
    </citation>
    <scope>NUCLEOTIDE SEQUENCE [LARGE SCALE GENOMIC DNA]</scope>
</reference>
<gene>
    <name evidence="1" type="ORF">CALMAC_LOCUS4188</name>
</gene>
<name>A0A653BW07_CALMS</name>
<dbReference type="AlphaFoldDB" id="A0A653BW07"/>
<keyword evidence="2" id="KW-1185">Reference proteome</keyword>
<dbReference type="Proteomes" id="UP000410492">
    <property type="component" value="Unassembled WGS sequence"/>
</dbReference>
<dbReference type="EMBL" id="CAACVG010005960">
    <property type="protein sequence ID" value="VEN39802.1"/>
    <property type="molecule type" value="Genomic_DNA"/>
</dbReference>
<evidence type="ECO:0000313" key="2">
    <source>
        <dbReference type="Proteomes" id="UP000410492"/>
    </source>
</evidence>
<proteinExistence type="predicted"/>